<sequence>MFGDGTFQYRHGIAVAQVVTFTISLAFSIWFSLRGRIGWFCIGMLSIIRLVGASCMLGTINKDADGLWAGVFVCESPGMILILFLLPEMLDRINKSNPTTPRLAFLIPQLLTYLDICISIAGFIAITKKEHALLPTSYSRAGTALIVAIYLWTVGVFLTFHLHRSRFPTTEKKHMSLRRDLRTNISCACDIFARLRHYGGYDVECGEGRSGEVFGDDDGSGTGDCGVVGW</sequence>
<reference evidence="1 2" key="1">
    <citation type="journal article" date="2023" name="ACS Omega">
        <title>Identification of the Neoaspergillic Acid Biosynthesis Gene Cluster by Establishing an In Vitro CRISPR-Ribonucleoprotein Genetic System in Aspergillus melleus.</title>
        <authorList>
            <person name="Yuan B."/>
            <person name="Grau M.F."/>
            <person name="Murata R.M."/>
            <person name="Torok T."/>
            <person name="Venkateswaran K."/>
            <person name="Stajich J.E."/>
            <person name="Wang C.C.C."/>
        </authorList>
    </citation>
    <scope>NUCLEOTIDE SEQUENCE [LARGE SCALE GENOMIC DNA]</scope>
    <source>
        <strain evidence="1 2">IMV 1140</strain>
    </source>
</reference>
<comment type="caution">
    <text evidence="1">The sequence shown here is derived from an EMBL/GenBank/DDBJ whole genome shotgun (WGS) entry which is preliminary data.</text>
</comment>
<dbReference type="Proteomes" id="UP001177260">
    <property type="component" value="Unassembled WGS sequence"/>
</dbReference>
<proteinExistence type="predicted"/>
<organism evidence="1 2">
    <name type="scientific">Aspergillus melleus</name>
    <dbReference type="NCBI Taxonomy" id="138277"/>
    <lineage>
        <taxon>Eukaryota</taxon>
        <taxon>Fungi</taxon>
        <taxon>Dikarya</taxon>
        <taxon>Ascomycota</taxon>
        <taxon>Pezizomycotina</taxon>
        <taxon>Eurotiomycetes</taxon>
        <taxon>Eurotiomycetidae</taxon>
        <taxon>Eurotiales</taxon>
        <taxon>Aspergillaceae</taxon>
        <taxon>Aspergillus</taxon>
        <taxon>Aspergillus subgen. Circumdati</taxon>
    </lineage>
</organism>
<evidence type="ECO:0000313" key="2">
    <source>
        <dbReference type="Proteomes" id="UP001177260"/>
    </source>
</evidence>
<keyword evidence="2" id="KW-1185">Reference proteome</keyword>
<accession>A0ACC3ANL0</accession>
<dbReference type="EMBL" id="JAOPJF010000116">
    <property type="protein sequence ID" value="KAK1139138.1"/>
    <property type="molecule type" value="Genomic_DNA"/>
</dbReference>
<evidence type="ECO:0000313" key="1">
    <source>
        <dbReference type="EMBL" id="KAK1139138.1"/>
    </source>
</evidence>
<gene>
    <name evidence="1" type="ORF">N8T08_001261</name>
</gene>
<protein>
    <submittedName>
        <fullName evidence="1">Uncharacterized protein</fullName>
    </submittedName>
</protein>
<name>A0ACC3ANL0_9EURO</name>